<organism evidence="2 3">
    <name type="scientific">Angustibacter aerolatus</name>
    <dbReference type="NCBI Taxonomy" id="1162965"/>
    <lineage>
        <taxon>Bacteria</taxon>
        <taxon>Bacillati</taxon>
        <taxon>Actinomycetota</taxon>
        <taxon>Actinomycetes</taxon>
        <taxon>Kineosporiales</taxon>
        <taxon>Kineosporiaceae</taxon>
    </lineage>
</organism>
<dbReference type="Gene3D" id="3.10.520.10">
    <property type="entry name" value="ApbE-like domains"/>
    <property type="match status" value="1"/>
</dbReference>
<dbReference type="InterPro" id="IPR024932">
    <property type="entry name" value="ApbE"/>
</dbReference>
<sequence>MRRTTARPTRHSATFSAWGSTATVTVDDARHLGTATRLAAHHLAAVARACDRRSATAEVHRLPAADGAPLDVSPVLARALAAALDTAAGTDGLVDPTCPAPRHDERAFWARGHQVAARRRRRRQDVETHGTRVRVPGGTALDLAATAVPLALDDAALAVAQAHRVRRRRAAARLHRPGRRRRHRRRGGRGGR</sequence>
<keyword evidence="3" id="KW-1185">Reference proteome</keyword>
<dbReference type="EMBL" id="BSUZ01000001">
    <property type="protein sequence ID" value="GMA86128.1"/>
    <property type="molecule type" value="Genomic_DNA"/>
</dbReference>
<name>A0ABQ6JDA7_9ACTN</name>
<evidence type="ECO:0008006" key="4">
    <source>
        <dbReference type="Google" id="ProtNLM"/>
    </source>
</evidence>
<dbReference type="Proteomes" id="UP001157017">
    <property type="component" value="Unassembled WGS sequence"/>
</dbReference>
<evidence type="ECO:0000313" key="3">
    <source>
        <dbReference type="Proteomes" id="UP001157017"/>
    </source>
</evidence>
<feature type="region of interest" description="Disordered" evidence="1">
    <location>
        <begin position="168"/>
        <end position="192"/>
    </location>
</feature>
<dbReference type="SUPFAM" id="SSF143631">
    <property type="entry name" value="ApbE-like"/>
    <property type="match status" value="1"/>
</dbReference>
<dbReference type="InterPro" id="IPR003374">
    <property type="entry name" value="ApbE-like_sf"/>
</dbReference>
<evidence type="ECO:0000256" key="1">
    <source>
        <dbReference type="SAM" id="MobiDB-lite"/>
    </source>
</evidence>
<reference evidence="3" key="1">
    <citation type="journal article" date="2019" name="Int. J. Syst. Evol. Microbiol.">
        <title>The Global Catalogue of Microorganisms (GCM) 10K type strain sequencing project: providing services to taxonomists for standard genome sequencing and annotation.</title>
        <authorList>
            <consortium name="The Broad Institute Genomics Platform"/>
            <consortium name="The Broad Institute Genome Sequencing Center for Infectious Disease"/>
            <person name="Wu L."/>
            <person name="Ma J."/>
        </authorList>
    </citation>
    <scope>NUCLEOTIDE SEQUENCE [LARGE SCALE GENOMIC DNA]</scope>
    <source>
        <strain evidence="3">NBRC 108730</strain>
    </source>
</reference>
<evidence type="ECO:0000313" key="2">
    <source>
        <dbReference type="EMBL" id="GMA86128.1"/>
    </source>
</evidence>
<gene>
    <name evidence="2" type="ORF">GCM10025868_13780</name>
</gene>
<accession>A0ABQ6JDA7</accession>
<comment type="caution">
    <text evidence="2">The sequence shown here is derived from an EMBL/GenBank/DDBJ whole genome shotgun (WGS) entry which is preliminary data.</text>
</comment>
<proteinExistence type="predicted"/>
<protein>
    <recommendedName>
        <fullName evidence="4">FAD:protein FMN transferase</fullName>
    </recommendedName>
</protein>
<dbReference type="Pfam" id="PF02424">
    <property type="entry name" value="ApbE"/>
    <property type="match status" value="1"/>
</dbReference>